<reference evidence="7" key="1">
    <citation type="submission" date="2020-05" db="EMBL/GenBank/DDBJ databases">
        <title>WGS assembly of Panicum virgatum.</title>
        <authorList>
            <person name="Lovell J.T."/>
            <person name="Jenkins J."/>
            <person name="Shu S."/>
            <person name="Juenger T.E."/>
            <person name="Schmutz J."/>
        </authorList>
    </citation>
    <scope>NUCLEOTIDE SEQUENCE</scope>
    <source>
        <strain evidence="7">AP13</strain>
    </source>
</reference>
<keyword evidence="1" id="KW-0805">Transcription regulation</keyword>
<dbReference type="InterPro" id="IPR003441">
    <property type="entry name" value="NAC-dom"/>
</dbReference>
<evidence type="ECO:0000256" key="2">
    <source>
        <dbReference type="ARBA" id="ARBA00023125"/>
    </source>
</evidence>
<dbReference type="EMBL" id="CM029051">
    <property type="protein sequence ID" value="KAG2564084.1"/>
    <property type="molecule type" value="Genomic_DNA"/>
</dbReference>
<evidence type="ECO:0000256" key="3">
    <source>
        <dbReference type="ARBA" id="ARBA00023163"/>
    </source>
</evidence>
<dbReference type="Gene3D" id="2.170.150.80">
    <property type="entry name" value="NAC domain"/>
    <property type="match status" value="1"/>
</dbReference>
<dbReference type="GO" id="GO:0003677">
    <property type="term" value="F:DNA binding"/>
    <property type="evidence" value="ECO:0007669"/>
    <property type="project" value="UniProtKB-KW"/>
</dbReference>
<dbReference type="Proteomes" id="UP000823388">
    <property type="component" value="Chromosome 8K"/>
</dbReference>
<dbReference type="PANTHER" id="PTHR31744:SF4">
    <property type="entry name" value="NAC TRANSCRIPTION FACTOR"/>
    <property type="match status" value="1"/>
</dbReference>
<evidence type="ECO:0000256" key="5">
    <source>
        <dbReference type="SAM" id="MobiDB-lite"/>
    </source>
</evidence>
<feature type="region of interest" description="Disordered" evidence="5">
    <location>
        <begin position="193"/>
        <end position="218"/>
    </location>
</feature>
<accession>A0A8T0Q197</accession>
<dbReference type="PANTHER" id="PTHR31744">
    <property type="entry name" value="PROTEIN CUP-SHAPED COTYLEDON 2-RELATED"/>
    <property type="match status" value="1"/>
</dbReference>
<feature type="domain" description="NAC" evidence="6">
    <location>
        <begin position="1"/>
        <end position="123"/>
    </location>
</feature>
<dbReference type="PROSITE" id="PS51005">
    <property type="entry name" value="NAC"/>
    <property type="match status" value="1"/>
</dbReference>
<keyword evidence="8" id="KW-1185">Reference proteome</keyword>
<dbReference type="InterPro" id="IPR036093">
    <property type="entry name" value="NAC_dom_sf"/>
</dbReference>
<name>A0A8T0Q197_PANVG</name>
<keyword evidence="3" id="KW-0804">Transcription</keyword>
<sequence>MPDNARLSGQEWYFSLQDRKYATGSRTNRATSSGYWKPTGKGRLIITSLSAADDNTLLGFKKTLVFYKGREPTGIKTSWVMHEYRLDRDTLMLSGTKLRGSSSSTASNTMLHDEWLLCRIFNRATNLRRPSPFLDDDGLQGGVDSLIAFKSAAEHFLDAMKSAYNTPLFPLLPPIPCINDHLMQKTDTAKRFEKTAPPQIDAVDSRRQRATSSDGSVQ</sequence>
<evidence type="ECO:0000256" key="4">
    <source>
        <dbReference type="ARBA" id="ARBA00023242"/>
    </source>
</evidence>
<keyword evidence="2" id="KW-0238">DNA-binding</keyword>
<evidence type="ECO:0000313" key="7">
    <source>
        <dbReference type="EMBL" id="KAG2564084.1"/>
    </source>
</evidence>
<dbReference type="SUPFAM" id="SSF101941">
    <property type="entry name" value="NAC domain"/>
    <property type="match status" value="1"/>
</dbReference>
<dbReference type="OrthoDB" id="1871428at2759"/>
<evidence type="ECO:0000259" key="6">
    <source>
        <dbReference type="PROSITE" id="PS51005"/>
    </source>
</evidence>
<dbReference type="Pfam" id="PF02365">
    <property type="entry name" value="NAM"/>
    <property type="match status" value="1"/>
</dbReference>
<evidence type="ECO:0000256" key="1">
    <source>
        <dbReference type="ARBA" id="ARBA00023015"/>
    </source>
</evidence>
<dbReference type="GO" id="GO:0006355">
    <property type="term" value="P:regulation of DNA-templated transcription"/>
    <property type="evidence" value="ECO:0007669"/>
    <property type="project" value="InterPro"/>
</dbReference>
<evidence type="ECO:0000313" key="8">
    <source>
        <dbReference type="Proteomes" id="UP000823388"/>
    </source>
</evidence>
<keyword evidence="4" id="KW-0539">Nucleus</keyword>
<gene>
    <name evidence="7" type="ORF">PVAP13_8KG251900</name>
</gene>
<dbReference type="AlphaFoldDB" id="A0A8T0Q197"/>
<organism evidence="7 8">
    <name type="scientific">Panicum virgatum</name>
    <name type="common">Blackwell switchgrass</name>
    <dbReference type="NCBI Taxonomy" id="38727"/>
    <lineage>
        <taxon>Eukaryota</taxon>
        <taxon>Viridiplantae</taxon>
        <taxon>Streptophyta</taxon>
        <taxon>Embryophyta</taxon>
        <taxon>Tracheophyta</taxon>
        <taxon>Spermatophyta</taxon>
        <taxon>Magnoliopsida</taxon>
        <taxon>Liliopsida</taxon>
        <taxon>Poales</taxon>
        <taxon>Poaceae</taxon>
        <taxon>PACMAD clade</taxon>
        <taxon>Panicoideae</taxon>
        <taxon>Panicodae</taxon>
        <taxon>Paniceae</taxon>
        <taxon>Panicinae</taxon>
        <taxon>Panicum</taxon>
        <taxon>Panicum sect. Hiantes</taxon>
    </lineage>
</organism>
<proteinExistence type="predicted"/>
<protein>
    <recommendedName>
        <fullName evidence="6">NAC domain-containing protein</fullName>
    </recommendedName>
</protein>
<comment type="caution">
    <text evidence="7">The sequence shown here is derived from an EMBL/GenBank/DDBJ whole genome shotgun (WGS) entry which is preliminary data.</text>
</comment>